<feature type="transmembrane region" description="Helical" evidence="6">
    <location>
        <begin position="7"/>
        <end position="29"/>
    </location>
</feature>
<feature type="transmembrane region" description="Helical" evidence="6">
    <location>
        <begin position="49"/>
        <end position="72"/>
    </location>
</feature>
<sequence>MNNQQKFYGWYMVLVLWIVYLINLGFPLYGGAVINSFMMKDIPMDRMTYGAGFSLCNLFVGLGAIPAGMAVIKYGIRKTFLLGGVVLVIATLWMSQIATQPWHYLIGFGVLSGFGMAMGTMLPLATTVTRWFVRYRGRAMAIAMTASGFAGFVASPAINKLIQASGGNWRLAWLAVGGACVVSSLIAVKFLKENPQDYGQIPDGREATEAEKAAIAVNPLFTKYAWTPAEVYKNYVYWLTILAAAASQWPFFFFTAHWIMHLRGKGIDPSIAAFCMGLFTMGGIVGRLISGWLMDRIAARYVFMLGFLCYFVGSFLAIQASPAALFAAYVAAILYGAGFGWCFVAQQTMLGHFFGPAAFPKINGTLLAITAILVSASGMVGGKLFDIFKGYNEAFYLNVAMGIFGIIMLVFAKMPKPSQDKTGSLRQTA</sequence>
<name>A0ABZ3J8U4_SPOA4</name>
<comment type="subcellular location">
    <subcellularLocation>
        <location evidence="1">Cell membrane</location>
        <topology evidence="1">Multi-pass membrane protein</topology>
    </subcellularLocation>
</comment>
<dbReference type="SUPFAM" id="SSF103473">
    <property type="entry name" value="MFS general substrate transporter"/>
    <property type="match status" value="1"/>
</dbReference>
<evidence type="ECO:0000256" key="1">
    <source>
        <dbReference type="ARBA" id="ARBA00004651"/>
    </source>
</evidence>
<evidence type="ECO:0000313" key="8">
    <source>
        <dbReference type="EMBL" id="XFO74814.1"/>
    </source>
</evidence>
<dbReference type="RefSeq" id="WP_093794018.1">
    <property type="nucleotide sequence ID" value="NZ_CP155571.1"/>
</dbReference>
<dbReference type="PANTHER" id="PTHR11360:SF284">
    <property type="entry name" value="EG:103B4.3 PROTEIN-RELATED"/>
    <property type="match status" value="1"/>
</dbReference>
<evidence type="ECO:0000313" key="9">
    <source>
        <dbReference type="Proteomes" id="UP000216052"/>
    </source>
</evidence>
<dbReference type="InterPro" id="IPR036259">
    <property type="entry name" value="MFS_trans_sf"/>
</dbReference>
<gene>
    <name evidence="8" type="ORF">SPACI_049250</name>
</gene>
<accession>A0ABZ3J8U4</accession>
<dbReference type="Pfam" id="PF07690">
    <property type="entry name" value="MFS_1"/>
    <property type="match status" value="2"/>
</dbReference>
<feature type="transmembrane region" description="Helical" evidence="6">
    <location>
        <begin position="394"/>
        <end position="412"/>
    </location>
</feature>
<feature type="transmembrane region" description="Helical" evidence="6">
    <location>
        <begin position="271"/>
        <end position="289"/>
    </location>
</feature>
<feature type="transmembrane region" description="Helical" evidence="6">
    <location>
        <begin position="104"/>
        <end position="127"/>
    </location>
</feature>
<evidence type="ECO:0000256" key="3">
    <source>
        <dbReference type="ARBA" id="ARBA00022692"/>
    </source>
</evidence>
<reference evidence="8" key="1">
    <citation type="submission" date="2024-05" db="EMBL/GenBank/DDBJ databases">
        <title>Isolation and characterization of Sporomusa carbonis sp. nov., a carboxydotrophic hydrogenogen in the genus of Sporomusa isolated from a charcoal burning pile.</title>
        <authorList>
            <person name="Boeer T."/>
            <person name="Rosenbaum F."/>
            <person name="Eysell L."/>
            <person name="Mueller V."/>
            <person name="Daniel R."/>
            <person name="Poehlein A."/>
        </authorList>
    </citation>
    <scope>NUCLEOTIDE SEQUENCE [LARGE SCALE GENOMIC DNA]</scope>
    <source>
        <strain evidence="8">DSM 3132</strain>
    </source>
</reference>
<keyword evidence="3 6" id="KW-0812">Transmembrane</keyword>
<protein>
    <submittedName>
        <fullName evidence="8">L-lactate transporter</fullName>
    </submittedName>
</protein>
<dbReference type="InterPro" id="IPR050327">
    <property type="entry name" value="Proton-linked_MCT"/>
</dbReference>
<evidence type="ECO:0000256" key="2">
    <source>
        <dbReference type="ARBA" id="ARBA00022448"/>
    </source>
</evidence>
<evidence type="ECO:0000256" key="4">
    <source>
        <dbReference type="ARBA" id="ARBA00022989"/>
    </source>
</evidence>
<keyword evidence="4 6" id="KW-1133">Transmembrane helix</keyword>
<evidence type="ECO:0000256" key="6">
    <source>
        <dbReference type="SAM" id="Phobius"/>
    </source>
</evidence>
<keyword evidence="9" id="KW-1185">Reference proteome</keyword>
<dbReference type="PROSITE" id="PS50850">
    <property type="entry name" value="MFS"/>
    <property type="match status" value="1"/>
</dbReference>
<feature type="transmembrane region" description="Helical" evidence="6">
    <location>
        <begin position="139"/>
        <end position="159"/>
    </location>
</feature>
<feature type="domain" description="Major facilitator superfamily (MFS) profile" evidence="7">
    <location>
        <begin position="11"/>
        <end position="417"/>
    </location>
</feature>
<dbReference type="Gene3D" id="1.20.1250.20">
    <property type="entry name" value="MFS general substrate transporter like domains"/>
    <property type="match status" value="2"/>
</dbReference>
<keyword evidence="2" id="KW-0813">Transport</keyword>
<feature type="transmembrane region" description="Helical" evidence="6">
    <location>
        <begin position="79"/>
        <end position="98"/>
    </location>
</feature>
<evidence type="ECO:0000259" key="7">
    <source>
        <dbReference type="PROSITE" id="PS50850"/>
    </source>
</evidence>
<feature type="transmembrane region" description="Helical" evidence="6">
    <location>
        <begin position="326"/>
        <end position="345"/>
    </location>
</feature>
<keyword evidence="5 6" id="KW-0472">Membrane</keyword>
<organism evidence="8 9">
    <name type="scientific">Sporomusa acidovorans (strain ATCC 49682 / DSM 3132 / Mol)</name>
    <dbReference type="NCBI Taxonomy" id="1123286"/>
    <lineage>
        <taxon>Bacteria</taxon>
        <taxon>Bacillati</taxon>
        <taxon>Bacillota</taxon>
        <taxon>Negativicutes</taxon>
        <taxon>Selenomonadales</taxon>
        <taxon>Sporomusaceae</taxon>
        <taxon>Sporomusa</taxon>
    </lineage>
</organism>
<dbReference type="EMBL" id="CP155571">
    <property type="protein sequence ID" value="XFO74814.1"/>
    <property type="molecule type" value="Genomic_DNA"/>
</dbReference>
<feature type="transmembrane region" description="Helical" evidence="6">
    <location>
        <begin position="171"/>
        <end position="191"/>
    </location>
</feature>
<dbReference type="InterPro" id="IPR020846">
    <property type="entry name" value="MFS_dom"/>
</dbReference>
<dbReference type="InterPro" id="IPR011701">
    <property type="entry name" value="MFS"/>
</dbReference>
<dbReference type="PANTHER" id="PTHR11360">
    <property type="entry name" value="MONOCARBOXYLATE TRANSPORTER"/>
    <property type="match status" value="1"/>
</dbReference>
<dbReference type="Proteomes" id="UP000216052">
    <property type="component" value="Chromosome"/>
</dbReference>
<feature type="transmembrane region" description="Helical" evidence="6">
    <location>
        <begin position="301"/>
        <end position="320"/>
    </location>
</feature>
<proteinExistence type="predicted"/>
<feature type="transmembrane region" description="Helical" evidence="6">
    <location>
        <begin position="235"/>
        <end position="259"/>
    </location>
</feature>
<evidence type="ECO:0000256" key="5">
    <source>
        <dbReference type="ARBA" id="ARBA00023136"/>
    </source>
</evidence>